<proteinExistence type="predicted"/>
<dbReference type="STRING" id="235205.BAZSYMB_SCAFFOLD00071_3"/>
<evidence type="ECO:0000256" key="1">
    <source>
        <dbReference type="SAM" id="Phobius"/>
    </source>
</evidence>
<reference evidence="3" key="1">
    <citation type="submission" date="2016-06" db="EMBL/GenBank/DDBJ databases">
        <authorList>
            <person name="Petersen J."/>
            <person name="Sayavedra L."/>
        </authorList>
    </citation>
    <scope>NUCLEOTIDE SEQUENCE [LARGE SCALE GENOMIC DNA]</scope>
    <source>
        <strain evidence="3">BazSymB</strain>
    </source>
</reference>
<accession>A0A1H6KIV5</accession>
<organism evidence="2 3">
    <name type="scientific">Bathymodiolus azoricus thioautotrophic gill symbiont</name>
    <dbReference type="NCBI Taxonomy" id="235205"/>
    <lineage>
        <taxon>Bacteria</taxon>
        <taxon>Pseudomonadati</taxon>
        <taxon>Pseudomonadota</taxon>
        <taxon>Gammaproteobacteria</taxon>
        <taxon>sulfur-oxidizing symbionts</taxon>
    </lineage>
</organism>
<gene>
    <name evidence="2" type="ORF">BAZSYMB_SCAFFOLD00071_3</name>
</gene>
<dbReference type="Proteomes" id="UP000198559">
    <property type="component" value="Unassembled WGS sequence"/>
</dbReference>
<name>A0A1H6KIV5_9GAMM</name>
<protein>
    <submittedName>
        <fullName evidence="2">Uncharacterized protein</fullName>
    </submittedName>
</protein>
<keyword evidence="1" id="KW-1133">Transmembrane helix</keyword>
<keyword evidence="1" id="KW-0472">Membrane</keyword>
<sequence>MGTGFEWGEFFGFDCGFGWFYFWILELCCDFFIFNNFLQGVKY</sequence>
<dbReference type="AlphaFoldDB" id="A0A1H6KIV5"/>
<evidence type="ECO:0000313" key="3">
    <source>
        <dbReference type="Proteomes" id="UP000198559"/>
    </source>
</evidence>
<feature type="transmembrane region" description="Helical" evidence="1">
    <location>
        <begin position="20"/>
        <end position="38"/>
    </location>
</feature>
<keyword evidence="1" id="KW-0812">Transmembrane</keyword>
<evidence type="ECO:0000313" key="2">
    <source>
        <dbReference type="EMBL" id="SEH71470.1"/>
    </source>
</evidence>
<dbReference type="EMBL" id="CVUD02000107">
    <property type="protein sequence ID" value="SEH71470.1"/>
    <property type="molecule type" value="Genomic_DNA"/>
</dbReference>